<dbReference type="Gene3D" id="2.60.120.10">
    <property type="entry name" value="Jelly Rolls"/>
    <property type="match status" value="1"/>
</dbReference>
<proteinExistence type="predicted"/>
<dbReference type="InParanoid" id="K3WCY5"/>
<dbReference type="AlphaFoldDB" id="K3WCY5"/>
<dbReference type="SUPFAM" id="SSF51206">
    <property type="entry name" value="cAMP-binding domain-like"/>
    <property type="match status" value="1"/>
</dbReference>
<feature type="region of interest" description="Disordered" evidence="1">
    <location>
        <begin position="227"/>
        <end position="267"/>
    </location>
</feature>
<feature type="compositionally biased region" description="Basic and acidic residues" evidence="1">
    <location>
        <begin position="439"/>
        <end position="459"/>
    </location>
</feature>
<protein>
    <recommendedName>
        <fullName evidence="4">Cyclic nucleotide-binding domain-containing protein</fullName>
    </recommendedName>
</protein>
<evidence type="ECO:0008006" key="4">
    <source>
        <dbReference type="Google" id="ProtNLM"/>
    </source>
</evidence>
<sequence length="459" mass="49833">MPKLSATTTTTTTSRPISATGSVSAASAAGSARPFSSSNLSASIANARFKTFQMQYEILCKNPILYAIAKEIAWKNLLDLFLLKFYAVGDVLWRQGDQPHEMAFILCGGFLARHMEQHSVESVESHYSNQHHHAAPNGGPVKVMSTILAEKMVKPGGSIAALAVHTNSHLPYSTVTAKFKSIALSLPSGKYKSILRQLSPHAHTLLQNLLYETENKLLIALKMQPITPPKEKHHHNNMSRTKSSPRKSGLSRSASTPSMARTTSSAVVPTLDATGSWASLQVAKPVEYEVNSSLLVLHQSSSVGNLHGAAGSRVAQKKSTTPKCAMLSSVARLTAKKHTQRRLQSIKLPNPMEAFPPPPKFSPMDSENSDADPAILAAFGGRRAVHVDVVPKVHVGRLLKPLKKPAMFDDLDPDLVCDERGRKTTSSSQRPNSVAPGHSETHGRRVLAADRAESFRDMW</sequence>
<dbReference type="CDD" id="cd00038">
    <property type="entry name" value="CAP_ED"/>
    <property type="match status" value="1"/>
</dbReference>
<evidence type="ECO:0000256" key="1">
    <source>
        <dbReference type="SAM" id="MobiDB-lite"/>
    </source>
</evidence>
<reference evidence="3" key="1">
    <citation type="journal article" date="2010" name="Genome Biol.">
        <title>Genome sequence of the necrotrophic plant pathogen Pythium ultimum reveals original pathogenicity mechanisms and effector repertoire.</title>
        <authorList>
            <person name="Levesque C.A."/>
            <person name="Brouwer H."/>
            <person name="Cano L."/>
            <person name="Hamilton J.P."/>
            <person name="Holt C."/>
            <person name="Huitema E."/>
            <person name="Raffaele S."/>
            <person name="Robideau G.P."/>
            <person name="Thines M."/>
            <person name="Win J."/>
            <person name="Zerillo M.M."/>
            <person name="Beakes G.W."/>
            <person name="Boore J.L."/>
            <person name="Busam D."/>
            <person name="Dumas B."/>
            <person name="Ferriera S."/>
            <person name="Fuerstenberg S.I."/>
            <person name="Gachon C.M."/>
            <person name="Gaulin E."/>
            <person name="Govers F."/>
            <person name="Grenville-Briggs L."/>
            <person name="Horner N."/>
            <person name="Hostetler J."/>
            <person name="Jiang R.H."/>
            <person name="Johnson J."/>
            <person name="Krajaejun T."/>
            <person name="Lin H."/>
            <person name="Meijer H.J."/>
            <person name="Moore B."/>
            <person name="Morris P."/>
            <person name="Phuntmart V."/>
            <person name="Puiu D."/>
            <person name="Shetty J."/>
            <person name="Stajich J.E."/>
            <person name="Tripathy S."/>
            <person name="Wawra S."/>
            <person name="van West P."/>
            <person name="Whitty B.R."/>
            <person name="Coutinho P.M."/>
            <person name="Henrissat B."/>
            <person name="Martin F."/>
            <person name="Thomas P.D."/>
            <person name="Tyler B.M."/>
            <person name="De Vries R.P."/>
            <person name="Kamoun S."/>
            <person name="Yandell M."/>
            <person name="Tisserat N."/>
            <person name="Buell C.R."/>
        </authorList>
    </citation>
    <scope>NUCLEOTIDE SEQUENCE</scope>
    <source>
        <strain evidence="3">DAOM:BR144</strain>
    </source>
</reference>
<evidence type="ECO:0000313" key="2">
    <source>
        <dbReference type="EnsemblProtists" id="PYU1_T002826"/>
    </source>
</evidence>
<dbReference type="InterPro" id="IPR018490">
    <property type="entry name" value="cNMP-bd_dom_sf"/>
</dbReference>
<feature type="compositionally biased region" description="Polar residues" evidence="1">
    <location>
        <begin position="250"/>
        <end position="267"/>
    </location>
</feature>
<dbReference type="InterPro" id="IPR000595">
    <property type="entry name" value="cNMP-bd_dom"/>
</dbReference>
<accession>K3WCY5</accession>
<dbReference type="eggNOG" id="ENOG502SGB8">
    <property type="taxonomic scope" value="Eukaryota"/>
</dbReference>
<dbReference type="EMBL" id="GL376628">
    <property type="status" value="NOT_ANNOTATED_CDS"/>
    <property type="molecule type" value="Genomic_DNA"/>
</dbReference>
<evidence type="ECO:0000313" key="3">
    <source>
        <dbReference type="Proteomes" id="UP000019132"/>
    </source>
</evidence>
<dbReference type="InterPro" id="IPR014710">
    <property type="entry name" value="RmlC-like_jellyroll"/>
</dbReference>
<dbReference type="VEuPathDB" id="FungiDB:PYU1_G002823"/>
<keyword evidence="3" id="KW-1185">Reference proteome</keyword>
<dbReference type="Proteomes" id="UP000019132">
    <property type="component" value="Unassembled WGS sequence"/>
</dbReference>
<feature type="region of interest" description="Disordered" evidence="1">
    <location>
        <begin position="419"/>
        <end position="459"/>
    </location>
</feature>
<reference evidence="2" key="3">
    <citation type="submission" date="2015-02" db="UniProtKB">
        <authorList>
            <consortium name="EnsemblProtists"/>
        </authorList>
    </citation>
    <scope>IDENTIFICATION</scope>
    <source>
        <strain evidence="2">DAOM BR144</strain>
    </source>
</reference>
<name>K3WCY5_GLOUD</name>
<dbReference type="HOGENOM" id="CLU_610446_0_0_1"/>
<dbReference type="OMA" id="VAKPMEY"/>
<reference evidence="3" key="2">
    <citation type="submission" date="2010-04" db="EMBL/GenBank/DDBJ databases">
        <authorList>
            <person name="Buell R."/>
            <person name="Hamilton J."/>
            <person name="Hostetler J."/>
        </authorList>
    </citation>
    <scope>NUCLEOTIDE SEQUENCE [LARGE SCALE GENOMIC DNA]</scope>
    <source>
        <strain evidence="3">DAOM:BR144</strain>
    </source>
</reference>
<dbReference type="EnsemblProtists" id="PYU1_T002826">
    <property type="protein sequence ID" value="PYU1_T002826"/>
    <property type="gene ID" value="PYU1_G002823"/>
</dbReference>
<organism evidence="2 3">
    <name type="scientific">Globisporangium ultimum (strain ATCC 200006 / CBS 805.95 / DAOM BR144)</name>
    <name type="common">Pythium ultimum</name>
    <dbReference type="NCBI Taxonomy" id="431595"/>
    <lineage>
        <taxon>Eukaryota</taxon>
        <taxon>Sar</taxon>
        <taxon>Stramenopiles</taxon>
        <taxon>Oomycota</taxon>
        <taxon>Peronosporomycetes</taxon>
        <taxon>Pythiales</taxon>
        <taxon>Pythiaceae</taxon>
        <taxon>Globisporangium</taxon>
    </lineage>
</organism>